<feature type="compositionally biased region" description="Polar residues" evidence="1">
    <location>
        <begin position="72"/>
        <end position="81"/>
    </location>
</feature>
<dbReference type="Proteomes" id="UP000887013">
    <property type="component" value="Unassembled WGS sequence"/>
</dbReference>
<evidence type="ECO:0000313" key="2">
    <source>
        <dbReference type="EMBL" id="GFT79305.1"/>
    </source>
</evidence>
<accession>A0A8X6PSL6</accession>
<dbReference type="AlphaFoldDB" id="A0A8X6PSL6"/>
<feature type="compositionally biased region" description="Polar residues" evidence="1">
    <location>
        <begin position="44"/>
        <end position="56"/>
    </location>
</feature>
<name>A0A8X6PSL6_NEPPI</name>
<organism evidence="2 3">
    <name type="scientific">Nephila pilipes</name>
    <name type="common">Giant wood spider</name>
    <name type="synonym">Nephila maculata</name>
    <dbReference type="NCBI Taxonomy" id="299642"/>
    <lineage>
        <taxon>Eukaryota</taxon>
        <taxon>Metazoa</taxon>
        <taxon>Ecdysozoa</taxon>
        <taxon>Arthropoda</taxon>
        <taxon>Chelicerata</taxon>
        <taxon>Arachnida</taxon>
        <taxon>Araneae</taxon>
        <taxon>Araneomorphae</taxon>
        <taxon>Entelegynae</taxon>
        <taxon>Araneoidea</taxon>
        <taxon>Nephilidae</taxon>
        <taxon>Nephila</taxon>
    </lineage>
</organism>
<evidence type="ECO:0000313" key="3">
    <source>
        <dbReference type="Proteomes" id="UP000887013"/>
    </source>
</evidence>
<protein>
    <submittedName>
        <fullName evidence="2">Uncharacterized protein</fullName>
    </submittedName>
</protein>
<gene>
    <name evidence="2" type="ORF">NPIL_144771</name>
</gene>
<dbReference type="EMBL" id="BMAW01071711">
    <property type="protein sequence ID" value="GFT79305.1"/>
    <property type="molecule type" value="Genomic_DNA"/>
</dbReference>
<proteinExistence type="predicted"/>
<evidence type="ECO:0000256" key="1">
    <source>
        <dbReference type="SAM" id="MobiDB-lite"/>
    </source>
</evidence>
<keyword evidence="3" id="KW-1185">Reference proteome</keyword>
<sequence length="99" mass="10916">MHQNCIQHLLPPLLVLFEWQPPRNPSPGNLLRSLGDATPPSPNPSTLFTHPQTKSNPLFPGSSREILGTSLPEPTTGASSELFSSGRRYFSCRRTFSQS</sequence>
<feature type="region of interest" description="Disordered" evidence="1">
    <location>
        <begin position="25"/>
        <end position="81"/>
    </location>
</feature>
<comment type="caution">
    <text evidence="2">The sequence shown here is derived from an EMBL/GenBank/DDBJ whole genome shotgun (WGS) entry which is preliminary data.</text>
</comment>
<reference evidence="2" key="1">
    <citation type="submission" date="2020-08" db="EMBL/GenBank/DDBJ databases">
        <title>Multicomponent nature underlies the extraordinary mechanical properties of spider dragline silk.</title>
        <authorList>
            <person name="Kono N."/>
            <person name="Nakamura H."/>
            <person name="Mori M."/>
            <person name="Yoshida Y."/>
            <person name="Ohtoshi R."/>
            <person name="Malay A.D."/>
            <person name="Moran D.A.P."/>
            <person name="Tomita M."/>
            <person name="Numata K."/>
            <person name="Arakawa K."/>
        </authorList>
    </citation>
    <scope>NUCLEOTIDE SEQUENCE</scope>
</reference>